<dbReference type="Pfam" id="PF26055">
    <property type="entry name" value="Mtase_EDM2"/>
    <property type="match status" value="1"/>
</dbReference>
<feature type="region of interest" description="Disordered" evidence="8">
    <location>
        <begin position="1117"/>
        <end position="1154"/>
    </location>
</feature>
<dbReference type="EMBL" id="PYDT01000001">
    <property type="protein sequence ID" value="THU72327.1"/>
    <property type="molecule type" value="Genomic_DNA"/>
</dbReference>
<dbReference type="AlphaFoldDB" id="A0A4S8KB69"/>
<sequence length="1154" mass="130571">MASSDDDEIVPQIVTNYHLVDDDESPISFSVLPVQFSDGEQQDAVNRAVFLHGTTDGGLQKVYKQVVAWKLGLEDDQPKIMVLSKDKKWINLLKPRKSYEDTIRTMLITLQLLHFLRRKPQASEKSLWEHLRGVFSMLLMIVLLEQLLLEFLEGKPRKRYGEVGADPGHICFNFHRSFVELVICEGPCLRSFHATRKAGEESECKSLGYTKAEVESLQNFLCKNCLYKQHQCFVCGKLGASDKSKGAEVYPCVSATCGHFYHPKCVSELLFPGSEAEASEFQKKIVAGESFTCPVHKCVVCKQGEDKEVRDLQFAMCRRCPKSYHRKCLPRRIAFEDIEDEDIIQRAWDDLLPNRILIYCLKHTVDEDLGTPIRNHIIFPESPEKKIVSDMQRSKIKELAKNKVRELARDRTSMKSVKATSTEGNHSKEKIVRSVTQHGLGIQKKEKSLKEKSRSDMDKAERTVFEDNKTPDKEAKPTASTKPVANTLSSFPHIDSETEAKVLALFEKASSSLSLENITRKRSMPSTHAYGPRHIDKTITQGKVEGSVEAIRTALQKLENGGSVEDAKAVCEPEMVKQLLKWREKLRVYLAPFLHGMRYTSFGRHFTKVDKLKQIVDRLQWYVQDGDTVVDFCCGANDYSILMKEKLDAAGKRCYFKNYDIIQPKNDFNFEKRDWMKNDFNFEKRDWMKVNPKELPTGSKLIMGLNPPFGVKAALANKFIDKALTFKPKLLILIVPKETERLDKKSPPYDLIWEDGQSLSGKSFYLPGSVDVNDKQMEQWNLNPPPLYLWSRADWTTKHKTIASHYGHTFTEQEIPVEESLVKKPSEVLAAEDHMEQEPLKGVATSEGTEARKEDTKSSGRSNKRFSAENHSGGSRKRRRSKKKAKVSEAKEDKLSDMSISPDHLESRTRSQSRLPSEPIETPSERANNQDVYFSSGMEFGVTTGGNDIFKDIVNDDIDEIARRYTAPAAGEGMFNRNSHGWPTGGIGTHDYGVPSSDSRFSDYPRSNIDSLSRNTYSNDIDGYRRISETDLRAQIRLYGTQGQDEWSQRNGMLLGSSDSVLGQPRLFPPPSYGPSTASMVTSAMDRYAPRLDEANYVRPRNQGPVGPLPGTGSIFDYDIHGMRRDRPPNSIGFAPGPHPSYPHPGASGGWLDE</sequence>
<evidence type="ECO:0000256" key="2">
    <source>
        <dbReference type="ARBA" id="ARBA00022723"/>
    </source>
</evidence>
<dbReference type="Pfam" id="PF22908">
    <property type="entry name" value="PHD_NSD"/>
    <property type="match status" value="1"/>
</dbReference>
<feature type="compositionally biased region" description="Basic and acidic residues" evidence="8">
    <location>
        <begin position="1118"/>
        <end position="1128"/>
    </location>
</feature>
<comment type="caution">
    <text evidence="10">The sequence shown here is derived from an EMBL/GenBank/DDBJ whole genome shotgun (WGS) entry which is preliminary data.</text>
</comment>
<feature type="compositionally biased region" description="Basic and acidic residues" evidence="8">
    <location>
        <begin position="886"/>
        <end position="896"/>
    </location>
</feature>
<evidence type="ECO:0000313" key="10">
    <source>
        <dbReference type="EMBL" id="THU72327.1"/>
    </source>
</evidence>
<keyword evidence="2" id="KW-0479">Metal-binding</keyword>
<dbReference type="Pfam" id="PF12047">
    <property type="entry name" value="DNMT1-RFD"/>
    <property type="match status" value="1"/>
</dbReference>
<keyword evidence="5" id="KW-0862">Zinc</keyword>
<feature type="region of interest" description="Disordered" evidence="8">
    <location>
        <begin position="830"/>
        <end position="931"/>
    </location>
</feature>
<keyword evidence="6" id="KW-0539">Nucleus</keyword>
<dbReference type="InterPro" id="IPR001841">
    <property type="entry name" value="Znf_RING"/>
</dbReference>
<evidence type="ECO:0000256" key="6">
    <source>
        <dbReference type="ARBA" id="ARBA00023242"/>
    </source>
</evidence>
<dbReference type="InterPro" id="IPR001965">
    <property type="entry name" value="Znf_PHD"/>
</dbReference>
<dbReference type="PANTHER" id="PTHR46235">
    <property type="entry name" value="PHD FINGER-CONTAINING PROTEIN DDB_G0268158"/>
    <property type="match status" value="1"/>
</dbReference>
<feature type="compositionally biased region" description="Polar residues" evidence="8">
    <location>
        <begin position="478"/>
        <end position="487"/>
    </location>
</feature>
<evidence type="ECO:0000256" key="4">
    <source>
        <dbReference type="ARBA" id="ARBA00022771"/>
    </source>
</evidence>
<feature type="compositionally biased region" description="Basic and acidic residues" evidence="8">
    <location>
        <begin position="443"/>
        <end position="476"/>
    </location>
</feature>
<proteinExistence type="predicted"/>
<keyword evidence="3" id="KW-0677">Repeat</keyword>
<reference evidence="10 11" key="1">
    <citation type="journal article" date="2019" name="Nat. Plants">
        <title>Genome sequencing of Musa balbisiana reveals subgenome evolution and function divergence in polyploid bananas.</title>
        <authorList>
            <person name="Yao X."/>
        </authorList>
    </citation>
    <scope>NUCLEOTIDE SEQUENCE [LARGE SCALE GENOMIC DNA]</scope>
    <source>
        <strain evidence="11">cv. DH-PKW</strain>
        <tissue evidence="10">Leaves</tissue>
    </source>
</reference>
<evidence type="ECO:0000256" key="8">
    <source>
        <dbReference type="SAM" id="MobiDB-lite"/>
    </source>
</evidence>
<dbReference type="InterPro" id="IPR013083">
    <property type="entry name" value="Znf_RING/FYVE/PHD"/>
</dbReference>
<dbReference type="CDD" id="cd15566">
    <property type="entry name" value="PHD3_NSD"/>
    <property type="match status" value="1"/>
</dbReference>
<evidence type="ECO:0000259" key="9">
    <source>
        <dbReference type="PROSITE" id="PS50089"/>
    </source>
</evidence>
<evidence type="ECO:0000256" key="5">
    <source>
        <dbReference type="ARBA" id="ARBA00022833"/>
    </source>
</evidence>
<keyword evidence="4 7" id="KW-0863">Zinc-finger</keyword>
<organism evidence="10 11">
    <name type="scientific">Musa balbisiana</name>
    <name type="common">Banana</name>
    <dbReference type="NCBI Taxonomy" id="52838"/>
    <lineage>
        <taxon>Eukaryota</taxon>
        <taxon>Viridiplantae</taxon>
        <taxon>Streptophyta</taxon>
        <taxon>Embryophyta</taxon>
        <taxon>Tracheophyta</taxon>
        <taxon>Spermatophyta</taxon>
        <taxon>Magnoliopsida</taxon>
        <taxon>Liliopsida</taxon>
        <taxon>Zingiberales</taxon>
        <taxon>Musaceae</taxon>
        <taxon>Musa</taxon>
    </lineage>
</organism>
<keyword evidence="11" id="KW-1185">Reference proteome</keyword>
<protein>
    <recommendedName>
        <fullName evidence="9">RING-type domain-containing protein</fullName>
    </recommendedName>
</protein>
<feature type="region of interest" description="Disordered" evidence="8">
    <location>
        <begin position="407"/>
        <end position="487"/>
    </location>
</feature>
<feature type="compositionally biased region" description="Polar residues" evidence="8">
    <location>
        <begin position="414"/>
        <end position="424"/>
    </location>
</feature>
<feature type="compositionally biased region" description="Basic and acidic residues" evidence="8">
    <location>
        <begin position="849"/>
        <end position="858"/>
    </location>
</feature>
<dbReference type="GO" id="GO:0006338">
    <property type="term" value="P:chromatin remodeling"/>
    <property type="evidence" value="ECO:0007669"/>
    <property type="project" value="UniProtKB-ARBA"/>
</dbReference>
<name>A0A4S8KB69_MUSBA</name>
<accession>A0A4S8KB69</accession>
<evidence type="ECO:0000256" key="3">
    <source>
        <dbReference type="ARBA" id="ARBA00022737"/>
    </source>
</evidence>
<evidence type="ECO:0000256" key="1">
    <source>
        <dbReference type="ARBA" id="ARBA00004123"/>
    </source>
</evidence>
<dbReference type="STRING" id="52838.A0A4S8KB69"/>
<dbReference type="PANTHER" id="PTHR46235:SF3">
    <property type="entry name" value="PHD FINGER-CONTAINING PROTEIN DDB_G0268158"/>
    <property type="match status" value="1"/>
</dbReference>
<dbReference type="Pfam" id="PF23004">
    <property type="entry name" value="PHDvar_NSD"/>
    <property type="match status" value="1"/>
</dbReference>
<dbReference type="GO" id="GO:0005634">
    <property type="term" value="C:nucleus"/>
    <property type="evidence" value="ECO:0007669"/>
    <property type="project" value="UniProtKB-SubCell"/>
</dbReference>
<dbReference type="GO" id="GO:0008270">
    <property type="term" value="F:zinc ion binding"/>
    <property type="evidence" value="ECO:0007669"/>
    <property type="project" value="UniProtKB-KW"/>
</dbReference>
<comment type="subcellular location">
    <subcellularLocation>
        <location evidence="1">Nucleus</location>
    </subcellularLocation>
</comment>
<evidence type="ECO:0000313" key="11">
    <source>
        <dbReference type="Proteomes" id="UP000317650"/>
    </source>
</evidence>
<dbReference type="Proteomes" id="UP000317650">
    <property type="component" value="Chromosome 4"/>
</dbReference>
<feature type="domain" description="RING-type" evidence="9">
    <location>
        <begin position="232"/>
        <end position="297"/>
    </location>
</feature>
<dbReference type="PROSITE" id="PS50089">
    <property type="entry name" value="ZF_RING_2"/>
    <property type="match status" value="1"/>
</dbReference>
<dbReference type="InterPro" id="IPR055198">
    <property type="entry name" value="NSD_PHD"/>
</dbReference>
<feature type="compositionally biased region" description="Basic residues" evidence="8">
    <location>
        <begin position="874"/>
        <end position="885"/>
    </location>
</feature>
<gene>
    <name evidence="10" type="ORF">C4D60_Mb04t10930</name>
</gene>
<dbReference type="Gene3D" id="3.30.40.10">
    <property type="entry name" value="Zinc/RING finger domain, C3HC4 (zinc finger)"/>
    <property type="match status" value="1"/>
</dbReference>
<dbReference type="CDD" id="cd15565">
    <property type="entry name" value="PHD2_NSD"/>
    <property type="match status" value="1"/>
</dbReference>
<dbReference type="SMART" id="SM00249">
    <property type="entry name" value="PHD"/>
    <property type="match status" value="2"/>
</dbReference>
<feature type="compositionally biased region" description="Basic and acidic residues" evidence="8">
    <location>
        <begin position="830"/>
        <end position="839"/>
    </location>
</feature>
<dbReference type="InterPro" id="IPR058939">
    <property type="entry name" value="Mtase_EDM2"/>
</dbReference>
<evidence type="ECO:0000256" key="7">
    <source>
        <dbReference type="PROSITE-ProRule" id="PRU00175"/>
    </source>
</evidence>
<dbReference type="InterPro" id="IPR055197">
    <property type="entry name" value="PHDvar_NSD"/>
</dbReference>
<dbReference type="InterPro" id="IPR022702">
    <property type="entry name" value="Cytosine_MeTrfase1_RFD"/>
</dbReference>